<dbReference type="OrthoDB" id="420422at2759"/>
<keyword evidence="2" id="KW-1185">Reference proteome</keyword>
<organism evidence="1 2">
    <name type="scientific">Dibothriocephalus latus</name>
    <name type="common">Fish tapeworm</name>
    <name type="synonym">Diphyllobothrium latum</name>
    <dbReference type="NCBI Taxonomy" id="60516"/>
    <lineage>
        <taxon>Eukaryota</taxon>
        <taxon>Metazoa</taxon>
        <taxon>Spiralia</taxon>
        <taxon>Lophotrochozoa</taxon>
        <taxon>Platyhelminthes</taxon>
        <taxon>Cestoda</taxon>
        <taxon>Eucestoda</taxon>
        <taxon>Diphyllobothriidea</taxon>
        <taxon>Diphyllobothriidae</taxon>
        <taxon>Dibothriocephalus</taxon>
    </lineage>
</organism>
<sequence>MPEPYVAVLEEGQLQEDAVVGGIPLEFLFNTDADYHRVLFDLICRCTLSPALGGLGQACVLLDTEATFSMLEFGAFIDTYLAAKSVPCREEMINKVLDSVFVVSARTVSECILGLWSIRDLLKRTPTISLLLIDSISACFGPYLPRKDWAASQTVFFDMLSHLTDHFRLSSVVCRLLANDQEEKEAIEKLHQQADANGSASFDSSTAVFKPALRIHFLKGDYTADRIPVRLHRETSSSKDGIYYRLNSSHSC</sequence>
<dbReference type="Proteomes" id="UP000281553">
    <property type="component" value="Unassembled WGS sequence"/>
</dbReference>
<evidence type="ECO:0008006" key="3">
    <source>
        <dbReference type="Google" id="ProtNLM"/>
    </source>
</evidence>
<reference evidence="1 2" key="1">
    <citation type="submission" date="2018-11" db="EMBL/GenBank/DDBJ databases">
        <authorList>
            <consortium name="Pathogen Informatics"/>
        </authorList>
    </citation>
    <scope>NUCLEOTIDE SEQUENCE [LARGE SCALE GENOMIC DNA]</scope>
</reference>
<evidence type="ECO:0000313" key="2">
    <source>
        <dbReference type="Proteomes" id="UP000281553"/>
    </source>
</evidence>
<accession>A0A3P7M732</accession>
<dbReference type="Gene3D" id="3.40.50.300">
    <property type="entry name" value="P-loop containing nucleotide triphosphate hydrolases"/>
    <property type="match status" value="1"/>
</dbReference>
<dbReference type="EMBL" id="UYRU01068873">
    <property type="protein sequence ID" value="VDN18108.1"/>
    <property type="molecule type" value="Genomic_DNA"/>
</dbReference>
<proteinExistence type="predicted"/>
<dbReference type="AlphaFoldDB" id="A0A3P7M732"/>
<dbReference type="SUPFAM" id="SSF52540">
    <property type="entry name" value="P-loop containing nucleoside triphosphate hydrolases"/>
    <property type="match status" value="1"/>
</dbReference>
<dbReference type="InterPro" id="IPR027417">
    <property type="entry name" value="P-loop_NTPase"/>
</dbReference>
<name>A0A3P7M732_DIBLA</name>
<protein>
    <recommendedName>
        <fullName evidence="3">DNA recombination and repair protein Rad51-like C-terminal domain-containing protein</fullName>
    </recommendedName>
</protein>
<gene>
    <name evidence="1" type="ORF">DILT_LOCUS13097</name>
</gene>
<evidence type="ECO:0000313" key="1">
    <source>
        <dbReference type="EMBL" id="VDN18108.1"/>
    </source>
</evidence>